<evidence type="ECO:0008006" key="4">
    <source>
        <dbReference type="Google" id="ProtNLM"/>
    </source>
</evidence>
<evidence type="ECO:0000313" key="1">
    <source>
        <dbReference type="EMBL" id="QXJ32162.1"/>
    </source>
</evidence>
<dbReference type="AlphaFoldDB" id="A0A8F5GZB5"/>
<dbReference type="EMBL" id="CP077715">
    <property type="protein sequence ID" value="QXJ32162.1"/>
    <property type="molecule type" value="Genomic_DNA"/>
</dbReference>
<dbReference type="Proteomes" id="UP000694036">
    <property type="component" value="Chromosome"/>
</dbReference>
<reference evidence="2 3" key="1">
    <citation type="journal article" date="2021" name="Environ. Microbiol.">
        <title>New insights into the diversity and evolution of the archaeal mobilome from three complete genomes of Saccharolobus shibatae.</title>
        <authorList>
            <person name="Medvedeva S."/>
            <person name="Brandt D."/>
            <person name="Cvirkaite-Krupovic V."/>
            <person name="Liu Y."/>
            <person name="Severinov K."/>
            <person name="Ishino S."/>
            <person name="Ishino Y."/>
            <person name="Prangishvili D."/>
            <person name="Kalinowski J."/>
            <person name="Krupovic M."/>
        </authorList>
    </citation>
    <scope>NUCLEOTIDE SEQUENCE [LARGE SCALE GENOMIC DNA]</scope>
    <source>
        <strain evidence="1">BEU9</strain>
        <strain evidence="2 3">S38A</strain>
    </source>
</reference>
<evidence type="ECO:0000313" key="3">
    <source>
        <dbReference type="Proteomes" id="UP000694036"/>
    </source>
</evidence>
<dbReference type="EMBL" id="CP077713">
    <property type="protein sequence ID" value="QXJ35173.1"/>
    <property type="molecule type" value="Genomic_DNA"/>
</dbReference>
<name>A0A8F5GZB5_9CREN</name>
<organism evidence="2 3">
    <name type="scientific">Saccharolobus shibatae</name>
    <dbReference type="NCBI Taxonomy" id="2286"/>
    <lineage>
        <taxon>Archaea</taxon>
        <taxon>Thermoproteota</taxon>
        <taxon>Thermoprotei</taxon>
        <taxon>Sulfolobales</taxon>
        <taxon>Sulfolobaceae</taxon>
        <taxon>Saccharolobus</taxon>
    </lineage>
</organism>
<protein>
    <recommendedName>
        <fullName evidence="4">Transposase</fullName>
    </recommendedName>
</protein>
<evidence type="ECO:0000313" key="2">
    <source>
        <dbReference type="EMBL" id="QXJ35173.1"/>
    </source>
</evidence>
<proteinExistence type="predicted"/>
<keyword evidence="3" id="KW-1185">Reference proteome</keyword>
<gene>
    <name evidence="1" type="ORF">J5U21_01813</name>
    <name evidence="2" type="ORF">J5U22_01720</name>
</gene>
<sequence>MGDDYNVYFWLKDHTVVSLVNPNEGLHSSLRDRLVKRATKAVNRSISMIKYSIALVLWERRLVPEFIP</sequence>
<accession>A0A8F5GZB5</accession>
<dbReference type="Proteomes" id="UP000693941">
    <property type="component" value="Chromosome"/>
</dbReference>